<evidence type="ECO:0008006" key="3">
    <source>
        <dbReference type="Google" id="ProtNLM"/>
    </source>
</evidence>
<accession>A0A0M3Q915</accession>
<dbReference type="RefSeq" id="WP_053543988.1">
    <property type="nucleotide sequence ID" value="NZ_CP009220.1"/>
</dbReference>
<dbReference type="EMBL" id="CP009220">
    <property type="protein sequence ID" value="ALC04823.1"/>
    <property type="molecule type" value="Genomic_DNA"/>
</dbReference>
<reference evidence="1 2" key="1">
    <citation type="submission" date="2014-08" db="EMBL/GenBank/DDBJ databases">
        <title>Complete genome sequence of Corynebacterium deserti GIMN1.010 (=DSM 45689), isolated from desert sand in western China.</title>
        <authorList>
            <person name="Ruckert C."/>
            <person name="Albersmeier A."/>
            <person name="Kalinowski J."/>
        </authorList>
    </citation>
    <scope>NUCLEOTIDE SEQUENCE [LARGE SCALE GENOMIC DNA]</scope>
    <source>
        <strain evidence="1 2">GIMN1.010</strain>
    </source>
</reference>
<keyword evidence="2" id="KW-1185">Reference proteome</keyword>
<dbReference type="NCBIfam" id="TIGR02548">
    <property type="entry name" value="casB_cse2"/>
    <property type="match status" value="1"/>
</dbReference>
<evidence type="ECO:0000313" key="2">
    <source>
        <dbReference type="Proteomes" id="UP000068067"/>
    </source>
</evidence>
<organism evidence="1 2">
    <name type="scientific">Corynebacterium deserti GIMN1.010</name>
    <dbReference type="NCBI Taxonomy" id="931089"/>
    <lineage>
        <taxon>Bacteria</taxon>
        <taxon>Bacillati</taxon>
        <taxon>Actinomycetota</taxon>
        <taxon>Actinomycetes</taxon>
        <taxon>Mycobacteriales</taxon>
        <taxon>Corynebacteriaceae</taxon>
        <taxon>Corynebacterium</taxon>
    </lineage>
</organism>
<dbReference type="Proteomes" id="UP000068067">
    <property type="component" value="Chromosome"/>
</dbReference>
<dbReference type="KEGG" id="cdx:CDES_01785"/>
<protein>
    <recommendedName>
        <fullName evidence="3">CRISPR-associated Cse2 family protein</fullName>
    </recommendedName>
</protein>
<dbReference type="PATRIC" id="fig|931089.4.peg.362"/>
<dbReference type="InterPro" id="IPR038287">
    <property type="entry name" value="Cse2_sf"/>
</dbReference>
<proteinExistence type="predicted"/>
<sequence>MSEKTSVSNRSAVVSHTARKLHELEAHLSAGTSRSKADLAKLRRAVGEEPGSIPDVWNITLEDLPEQLVGKSDAPSWGETAVHNALALFALHQQGKGDSMNQRGEGLGRAVRQYILTKDPGGGFDNESPILRRFNALSTSDSVDELLWHLRSIITQLRASNVKLDFTELAGQLYDFHIPEARDRVRLAWGRQLYTAPKTTEKASES</sequence>
<dbReference type="CDD" id="cd09731">
    <property type="entry name" value="Cse2_I-E"/>
    <property type="match status" value="1"/>
</dbReference>
<dbReference type="AlphaFoldDB" id="A0A0M3Q915"/>
<dbReference type="OrthoDB" id="4808431at2"/>
<dbReference type="Gene3D" id="1.10.520.40">
    <property type="entry name" value="CRISPR-associated protein Cse2"/>
    <property type="match status" value="1"/>
</dbReference>
<dbReference type="Pfam" id="PF09485">
    <property type="entry name" value="CRISPR_Cse2"/>
    <property type="match status" value="1"/>
</dbReference>
<name>A0A0M3Q915_9CORY</name>
<dbReference type="STRING" id="931089.CDES_01785"/>
<evidence type="ECO:0000313" key="1">
    <source>
        <dbReference type="EMBL" id="ALC04823.1"/>
    </source>
</evidence>
<dbReference type="InterPro" id="IPR013382">
    <property type="entry name" value="CRISPR-assoc_prot_Cse2"/>
</dbReference>
<gene>
    <name evidence="1" type="ORF">CDES_01785</name>
</gene>